<dbReference type="Proteomes" id="UP000095564">
    <property type="component" value="Unassembled WGS sequence"/>
</dbReference>
<organism evidence="3 4">
    <name type="scientific">Anaerostipes hadrus</name>
    <dbReference type="NCBI Taxonomy" id="649756"/>
    <lineage>
        <taxon>Bacteria</taxon>
        <taxon>Bacillati</taxon>
        <taxon>Bacillota</taxon>
        <taxon>Clostridia</taxon>
        <taxon>Lachnospirales</taxon>
        <taxon>Lachnospiraceae</taxon>
        <taxon>Anaerostipes</taxon>
    </lineage>
</organism>
<keyword evidence="1" id="KW-0175">Coiled coil</keyword>
<dbReference type="EMBL" id="CZAU01000020">
    <property type="protein sequence ID" value="CUP74148.1"/>
    <property type="molecule type" value="Genomic_DNA"/>
</dbReference>
<reference evidence="3 4" key="1">
    <citation type="submission" date="2015-09" db="EMBL/GenBank/DDBJ databases">
        <authorList>
            <consortium name="Pathogen Informatics"/>
        </authorList>
    </citation>
    <scope>NUCLEOTIDE SEQUENCE [LARGE SCALE GENOMIC DNA]</scope>
    <source>
        <strain evidence="3 4">2789STDY5834908</strain>
    </source>
</reference>
<evidence type="ECO:0000313" key="4">
    <source>
        <dbReference type="Proteomes" id="UP000095564"/>
    </source>
</evidence>
<dbReference type="AlphaFoldDB" id="A0A174QTC8"/>
<accession>A0A174QTC8</accession>
<gene>
    <name evidence="3" type="ORF">ERS852520_02068</name>
</gene>
<evidence type="ECO:0000313" key="3">
    <source>
        <dbReference type="EMBL" id="CUP74148.1"/>
    </source>
</evidence>
<dbReference type="OrthoDB" id="6010489at2"/>
<evidence type="ECO:0000256" key="2">
    <source>
        <dbReference type="SAM" id="MobiDB-lite"/>
    </source>
</evidence>
<name>A0A174QTC8_ANAHA</name>
<evidence type="ECO:0000256" key="1">
    <source>
        <dbReference type="SAM" id="Coils"/>
    </source>
</evidence>
<evidence type="ECO:0008006" key="5">
    <source>
        <dbReference type="Google" id="ProtNLM"/>
    </source>
</evidence>
<protein>
    <recommendedName>
        <fullName evidence="5">Phage terminase, small subunit</fullName>
    </recommendedName>
</protein>
<feature type="region of interest" description="Disordered" evidence="2">
    <location>
        <begin position="1"/>
        <end position="28"/>
    </location>
</feature>
<sequence length="183" mass="21373">MPTPTKPANVIRLEKKSHRTKKELASRENAEKALLTGEKLKERKEVKSDPVAHKEFLRIKKLLEKIEKNDDLYSSVINRYCQLYAECKDFEEKREAIYKQLLDLQENCQKMIDEEEMTMKEYYNLELGMQKNLVSLDKQVQAKRKMLLDIEKENIMTIASALRSVPKKTEKKDNPLLAALNGS</sequence>
<feature type="coiled-coil region" evidence="1">
    <location>
        <begin position="87"/>
        <end position="114"/>
    </location>
</feature>
<dbReference type="RefSeq" id="WP_055160772.1">
    <property type="nucleotide sequence ID" value="NZ_CZAU01000020.1"/>
</dbReference>
<proteinExistence type="predicted"/>